<reference evidence="1" key="1">
    <citation type="journal article" date="2014" name="Front. Microbiol.">
        <title>High frequency of phylogenetically diverse reductive dehalogenase-homologous genes in deep subseafloor sedimentary metagenomes.</title>
        <authorList>
            <person name="Kawai M."/>
            <person name="Futagami T."/>
            <person name="Toyoda A."/>
            <person name="Takaki Y."/>
            <person name="Nishi S."/>
            <person name="Hori S."/>
            <person name="Arai W."/>
            <person name="Tsubouchi T."/>
            <person name="Morono Y."/>
            <person name="Uchiyama I."/>
            <person name="Ito T."/>
            <person name="Fujiyama A."/>
            <person name="Inagaki F."/>
            <person name="Takami H."/>
        </authorList>
    </citation>
    <scope>NUCLEOTIDE SEQUENCE</scope>
    <source>
        <strain evidence="1">Expedition CK06-06</strain>
    </source>
</reference>
<dbReference type="EMBL" id="BARU01026203">
    <property type="protein sequence ID" value="GAH74992.1"/>
    <property type="molecule type" value="Genomic_DNA"/>
</dbReference>
<protein>
    <submittedName>
        <fullName evidence="1">Uncharacterized protein</fullName>
    </submittedName>
</protein>
<dbReference type="Gene3D" id="2.60.120.560">
    <property type="entry name" value="Exo-inulinase, domain 1"/>
    <property type="match status" value="1"/>
</dbReference>
<feature type="non-terminal residue" evidence="1">
    <location>
        <position position="238"/>
    </location>
</feature>
<proteinExistence type="predicted"/>
<accession>X1HZZ3</accession>
<sequence length="238" mass="27101">MNDNGSNNKALFKIITPWFSETKKAKQGRVKIETTIPENIIGETKISILYRGMEYLYSAWIVDPISIVPTEDIFIKDQDGDNIQFYVVNNTFQKVTLDLNGKFVSGMGIIKTPKKIILDAFETQLVNVFVNSPYNSEIIISLTDQNLSISRVYPVETGLSFSANDLFHDDFKQGMKTWTIQHGTWNTAKEVALAKGSKHLAVIVDNTWGDYIFEVTTRCLGSDSPKVNWLKSYIFFRY</sequence>
<comment type="caution">
    <text evidence="1">The sequence shown here is derived from an EMBL/GenBank/DDBJ whole genome shotgun (WGS) entry which is preliminary data.</text>
</comment>
<evidence type="ECO:0000313" key="1">
    <source>
        <dbReference type="EMBL" id="GAH74992.1"/>
    </source>
</evidence>
<organism evidence="1">
    <name type="scientific">marine sediment metagenome</name>
    <dbReference type="NCBI Taxonomy" id="412755"/>
    <lineage>
        <taxon>unclassified sequences</taxon>
        <taxon>metagenomes</taxon>
        <taxon>ecological metagenomes</taxon>
    </lineage>
</organism>
<name>X1HZZ3_9ZZZZ</name>
<dbReference type="AlphaFoldDB" id="X1HZZ3"/>
<gene>
    <name evidence="1" type="ORF">S03H2_42128</name>
</gene>